<gene>
    <name evidence="2" type="ORF">TSPGSL018_14920</name>
</gene>
<feature type="compositionally biased region" description="Low complexity" evidence="1">
    <location>
        <begin position="50"/>
        <end position="63"/>
    </location>
</feature>
<organism evidence="2">
    <name type="scientific">Tetraselmis sp. GSL018</name>
    <dbReference type="NCBI Taxonomy" id="582737"/>
    <lineage>
        <taxon>Eukaryota</taxon>
        <taxon>Viridiplantae</taxon>
        <taxon>Chlorophyta</taxon>
        <taxon>core chlorophytes</taxon>
        <taxon>Chlorodendrophyceae</taxon>
        <taxon>Chlorodendrales</taxon>
        <taxon>Chlorodendraceae</taxon>
        <taxon>Tetraselmis</taxon>
    </lineage>
</organism>
<feature type="compositionally biased region" description="Polar residues" evidence="1">
    <location>
        <begin position="1"/>
        <end position="11"/>
    </location>
</feature>
<feature type="non-terminal residue" evidence="2">
    <location>
        <position position="1"/>
    </location>
</feature>
<feature type="compositionally biased region" description="Acidic residues" evidence="1">
    <location>
        <begin position="64"/>
        <end position="74"/>
    </location>
</feature>
<feature type="non-terminal residue" evidence="2">
    <location>
        <position position="80"/>
    </location>
</feature>
<proteinExistence type="predicted"/>
<evidence type="ECO:0000256" key="1">
    <source>
        <dbReference type="SAM" id="MobiDB-lite"/>
    </source>
</evidence>
<reference evidence="2" key="1">
    <citation type="submission" date="2014-05" db="EMBL/GenBank/DDBJ databases">
        <title>The transcriptome of the halophilic microalga Tetraselmis sp. GSL018 isolated from the Great Salt Lake, Utah.</title>
        <authorList>
            <person name="Jinkerson R.E."/>
            <person name="D'Adamo S."/>
            <person name="Posewitz M.C."/>
        </authorList>
    </citation>
    <scope>NUCLEOTIDE SEQUENCE</scope>
    <source>
        <strain evidence="2">GSL018</strain>
    </source>
</reference>
<feature type="compositionally biased region" description="Pro residues" evidence="1">
    <location>
        <begin position="34"/>
        <end position="49"/>
    </location>
</feature>
<feature type="region of interest" description="Disordered" evidence="1">
    <location>
        <begin position="1"/>
        <end position="80"/>
    </location>
</feature>
<name>A0A061R1Q9_9CHLO</name>
<evidence type="ECO:0000313" key="2">
    <source>
        <dbReference type="EMBL" id="JAC65918.1"/>
    </source>
</evidence>
<dbReference type="AlphaFoldDB" id="A0A061R1Q9"/>
<dbReference type="EMBL" id="GBEZ01020779">
    <property type="protein sequence ID" value="JAC65918.1"/>
    <property type="molecule type" value="Transcribed_RNA"/>
</dbReference>
<protein>
    <submittedName>
        <fullName evidence="2">Uncharacterized protein</fullName>
    </submittedName>
</protein>
<sequence>NTPTDLPSQATPAAPIPSTEEPLTDFTPPSQQLAPPPPLVETPPLPTPAQDPADTPSPSAASDSEIDPYEEYYDEPPSPP</sequence>
<accession>A0A061R1Q9</accession>